<keyword evidence="2" id="KW-1185">Reference proteome</keyword>
<comment type="caution">
    <text evidence="1">The sequence shown here is derived from an EMBL/GenBank/DDBJ whole genome shotgun (WGS) entry which is preliminary data.</text>
</comment>
<organism evidence="1 2">
    <name type="scientific">Neobacillus pocheonensis</name>
    <dbReference type="NCBI Taxonomy" id="363869"/>
    <lineage>
        <taxon>Bacteria</taxon>
        <taxon>Bacillati</taxon>
        <taxon>Bacillota</taxon>
        <taxon>Bacilli</taxon>
        <taxon>Bacillales</taxon>
        <taxon>Bacillaceae</taxon>
        <taxon>Neobacillus</taxon>
    </lineage>
</organism>
<dbReference type="EMBL" id="JAMQCR010000003">
    <property type="protein sequence ID" value="MCM2535979.1"/>
    <property type="molecule type" value="Genomic_DNA"/>
</dbReference>
<evidence type="ECO:0000313" key="2">
    <source>
        <dbReference type="Proteomes" id="UP001523262"/>
    </source>
</evidence>
<evidence type="ECO:0000313" key="1">
    <source>
        <dbReference type="EMBL" id="MCM2535979.1"/>
    </source>
</evidence>
<protein>
    <submittedName>
        <fullName evidence="1">Uncharacterized protein</fullName>
    </submittedName>
</protein>
<sequence>MNTTILIFIYVAAALVVSRIPFLRVYLSLCYTLLYEVICVLCLKGGLGQKIKLHKDGSGR</sequence>
<reference evidence="1 2" key="1">
    <citation type="submission" date="2022-06" db="EMBL/GenBank/DDBJ databases">
        <authorList>
            <person name="Jeon C.O."/>
        </authorList>
    </citation>
    <scope>NUCLEOTIDE SEQUENCE [LARGE SCALE GENOMIC DNA]</scope>
    <source>
        <strain evidence="1 2">KCTC 13943</strain>
    </source>
</reference>
<proteinExistence type="predicted"/>
<dbReference type="Proteomes" id="UP001523262">
    <property type="component" value="Unassembled WGS sequence"/>
</dbReference>
<gene>
    <name evidence="1" type="ORF">NDK43_31425</name>
</gene>
<name>A0ABT0WI41_9BACI</name>
<accession>A0ABT0WI41</accession>